<dbReference type="CDD" id="cd02947">
    <property type="entry name" value="TRX_family"/>
    <property type="match status" value="1"/>
</dbReference>
<gene>
    <name evidence="1" type="ORF">SDC9_39318</name>
</gene>
<evidence type="ECO:0008006" key="2">
    <source>
        <dbReference type="Google" id="ProtNLM"/>
    </source>
</evidence>
<dbReference type="SUPFAM" id="SSF52833">
    <property type="entry name" value="Thioredoxin-like"/>
    <property type="match status" value="1"/>
</dbReference>
<name>A0A644VRP3_9ZZZZ</name>
<dbReference type="EMBL" id="VSSQ01000383">
    <property type="protein sequence ID" value="MPL93192.1"/>
    <property type="molecule type" value="Genomic_DNA"/>
</dbReference>
<comment type="caution">
    <text evidence="1">The sequence shown here is derived from an EMBL/GenBank/DDBJ whole genome shotgun (WGS) entry which is preliminary data.</text>
</comment>
<proteinExistence type="predicted"/>
<sequence>MNNQNKNDMLLDTNLTHVETAADWQKIISENENVMITCGRMGPMCIPVYAVMEDLENEYSHVKFADMLFDSPESHVIRNAPETSGFMGLPFVMYYKNGKVAKAVSSIQSEDQVRAALNECFGEPAK</sequence>
<accession>A0A644VRP3</accession>
<reference evidence="1" key="1">
    <citation type="submission" date="2019-08" db="EMBL/GenBank/DDBJ databases">
        <authorList>
            <person name="Kucharzyk K."/>
            <person name="Murdoch R.W."/>
            <person name="Higgins S."/>
            <person name="Loffler F."/>
        </authorList>
    </citation>
    <scope>NUCLEOTIDE SEQUENCE</scope>
</reference>
<dbReference type="Gene3D" id="3.40.30.10">
    <property type="entry name" value="Glutaredoxin"/>
    <property type="match status" value="1"/>
</dbReference>
<protein>
    <recommendedName>
        <fullName evidence="2">Thioredoxin domain-containing protein</fullName>
    </recommendedName>
</protein>
<organism evidence="1">
    <name type="scientific">bioreactor metagenome</name>
    <dbReference type="NCBI Taxonomy" id="1076179"/>
    <lineage>
        <taxon>unclassified sequences</taxon>
        <taxon>metagenomes</taxon>
        <taxon>ecological metagenomes</taxon>
    </lineage>
</organism>
<dbReference type="AlphaFoldDB" id="A0A644VRP3"/>
<dbReference type="InterPro" id="IPR036249">
    <property type="entry name" value="Thioredoxin-like_sf"/>
</dbReference>
<evidence type="ECO:0000313" key="1">
    <source>
        <dbReference type="EMBL" id="MPL93192.1"/>
    </source>
</evidence>